<keyword evidence="2" id="KW-0472">Membrane</keyword>
<accession>A0ABT6KL72</accession>
<dbReference type="Proteomes" id="UP001160142">
    <property type="component" value="Unassembled WGS sequence"/>
</dbReference>
<dbReference type="InterPro" id="IPR015919">
    <property type="entry name" value="Cadherin-like_sf"/>
</dbReference>
<dbReference type="NCBIfam" id="NF012211">
    <property type="entry name" value="tand_rpt_95"/>
    <property type="match status" value="4"/>
</dbReference>
<dbReference type="InterPro" id="IPR041690">
    <property type="entry name" value="Cadherin_5"/>
</dbReference>
<dbReference type="Gene3D" id="2.60.40.2810">
    <property type="match status" value="1"/>
</dbReference>
<evidence type="ECO:0000256" key="2">
    <source>
        <dbReference type="SAM" id="Phobius"/>
    </source>
</evidence>
<dbReference type="EMBL" id="JARXVQ010000001">
    <property type="protein sequence ID" value="MDH6179882.1"/>
    <property type="molecule type" value="Genomic_DNA"/>
</dbReference>
<feature type="transmembrane region" description="Helical" evidence="2">
    <location>
        <begin position="564"/>
        <end position="584"/>
    </location>
</feature>
<evidence type="ECO:0000259" key="3">
    <source>
        <dbReference type="Pfam" id="PF17892"/>
    </source>
</evidence>
<proteinExistence type="predicted"/>
<dbReference type="Pfam" id="PF17892">
    <property type="entry name" value="Cadherin_5"/>
    <property type="match status" value="1"/>
</dbReference>
<organism evidence="4 5">
    <name type="scientific">Antiquaquibacter oligotrophicus</name>
    <dbReference type="NCBI Taxonomy" id="2880260"/>
    <lineage>
        <taxon>Bacteria</taxon>
        <taxon>Bacillati</taxon>
        <taxon>Actinomycetota</taxon>
        <taxon>Actinomycetes</taxon>
        <taxon>Micrococcales</taxon>
        <taxon>Microbacteriaceae</taxon>
        <taxon>Antiquaquibacter</taxon>
    </lineage>
</organism>
<feature type="transmembrane region" description="Helical" evidence="2">
    <location>
        <begin position="21"/>
        <end position="43"/>
    </location>
</feature>
<protein>
    <recommendedName>
        <fullName evidence="3">Cadherin-like domain-containing protein</fullName>
    </recommendedName>
</protein>
<reference evidence="4 5" key="1">
    <citation type="submission" date="2023-04" db="EMBL/GenBank/DDBJ databases">
        <title>Genome Encyclopedia of Bacteria and Archaea VI: Functional Genomics of Type Strains.</title>
        <authorList>
            <person name="Whitman W."/>
        </authorList>
    </citation>
    <scope>NUCLEOTIDE SEQUENCE [LARGE SCALE GENOMIC DNA]</scope>
    <source>
        <strain evidence="4 5">SG_E_30_P1</strain>
    </source>
</reference>
<gene>
    <name evidence="4" type="ORF">M2152_000064</name>
</gene>
<dbReference type="RefSeq" id="WP_322132258.1">
    <property type="nucleotide sequence ID" value="NZ_CP085036.1"/>
</dbReference>
<dbReference type="Gene3D" id="2.60.40.3440">
    <property type="match status" value="3"/>
</dbReference>
<keyword evidence="5" id="KW-1185">Reference proteome</keyword>
<keyword evidence="2" id="KW-0812">Transmembrane</keyword>
<evidence type="ECO:0000313" key="4">
    <source>
        <dbReference type="EMBL" id="MDH6179882.1"/>
    </source>
</evidence>
<name>A0ABT6KL72_9MICO</name>
<feature type="region of interest" description="Disordered" evidence="1">
    <location>
        <begin position="514"/>
        <end position="561"/>
    </location>
</feature>
<sequence length="594" mass="61068">MPAPLESPAHRFRLAAMTTRPLRFGAIILVIALTFGFSTWAVMPAIADDTTDPSIVVDEDSTSDLAETPLPVDEAPAEAEVLLPDDALPTAAEAVLPVDAVPSPVEEALPVNAVPVAYADFYETGYEEPLVATTSASGLFSNDTDGDGDDLTVVGFDPPGQGILNLDPTTGYFTYTPAAGFSGEIQFWYWVTDGTDESNPALVSITVAAAPKPNSAPVAVADSYVTGKNQLLVIPAPGVVVNDTDADGDPLKAAIVVPAGGALPGEQLILDPKNGTTFYTPPTDFTGTRTFTYRAWDGIDYSAPVALVFEITEELVDYAEPVAVDDEYWVVSGSTLSVPAPGLLGNDTDADSSFSLASYVFPDHGAITSMSPLTGAFEYVPSDGFVGDDTFTYVARDPQGGESGVATVTIHVLAEGAEPTSPVAADDAFTIAQGETLSMPALVGLLANDSDPEGDLLSVASYDNPSAGTVSVDPLGGFTYTPPVGFSGDATFDYRATDGNNLSDWATVTITVTPGEAEGEGGGAGEGEPQLPAQPADPDEPLKDGTTAGGEPSASNALASTGSATSGLAAFAAVFLVAIGGVAMRRSRARSRAR</sequence>
<comment type="caution">
    <text evidence="4">The sequence shown here is derived from an EMBL/GenBank/DDBJ whole genome shotgun (WGS) entry which is preliminary data.</text>
</comment>
<feature type="domain" description="Cadherin-like" evidence="3">
    <location>
        <begin position="111"/>
        <end position="207"/>
    </location>
</feature>
<dbReference type="SUPFAM" id="SSF49313">
    <property type="entry name" value="Cadherin-like"/>
    <property type="match status" value="1"/>
</dbReference>
<evidence type="ECO:0000313" key="5">
    <source>
        <dbReference type="Proteomes" id="UP001160142"/>
    </source>
</evidence>
<keyword evidence="2" id="KW-1133">Transmembrane helix</keyword>
<dbReference type="Pfam" id="PF17963">
    <property type="entry name" value="Big_9"/>
    <property type="match status" value="3"/>
</dbReference>
<evidence type="ECO:0000256" key="1">
    <source>
        <dbReference type="SAM" id="MobiDB-lite"/>
    </source>
</evidence>